<dbReference type="Proteomes" id="UP000729290">
    <property type="component" value="Unassembled WGS sequence"/>
</dbReference>
<feature type="transmembrane region" description="Helical" evidence="1">
    <location>
        <begin position="82"/>
        <end position="103"/>
    </location>
</feature>
<dbReference type="InterPro" id="IPR026272">
    <property type="entry name" value="SdpI"/>
</dbReference>
<dbReference type="Pfam" id="PF13630">
    <property type="entry name" value="SdpI"/>
    <property type="match status" value="1"/>
</dbReference>
<proteinExistence type="predicted"/>
<sequence>MKGKGWILVILSLLPLLMVLAVYPELPALVPMHWEINGVSAEYGEKWMLLPLGGMSVLMTALLWAVPKIDPRKENYRRFERAYFSICVVLNVFFMAVMAIVLAESLSPGRISVPRAAGALCGLLFLFIGNLMPKIKSNFSTGFKTPWALSSEEVWNKTQRLGGRLFVLGGLVLLAGCFFVEEKALFAALPGILFVILLLPTVMSWRWYRQEQEEKRE</sequence>
<feature type="transmembrane region" description="Helical" evidence="1">
    <location>
        <begin position="47"/>
        <end position="66"/>
    </location>
</feature>
<dbReference type="PANTHER" id="PTHR37810">
    <property type="entry name" value="IMMUNITY PROTEIN SDPI"/>
    <property type="match status" value="1"/>
</dbReference>
<dbReference type="EMBL" id="JACSNV010000024">
    <property type="protein sequence ID" value="MBM6878844.1"/>
    <property type="molecule type" value="Genomic_DNA"/>
</dbReference>
<dbReference type="PANTHER" id="PTHR37810:SF5">
    <property type="entry name" value="IMMUNITY PROTEIN SDPI"/>
    <property type="match status" value="1"/>
</dbReference>
<evidence type="ECO:0000313" key="4">
    <source>
        <dbReference type="Proteomes" id="UP000729290"/>
    </source>
</evidence>
<keyword evidence="1" id="KW-1133">Transmembrane helix</keyword>
<keyword evidence="4" id="KW-1185">Reference proteome</keyword>
<reference evidence="3 4" key="1">
    <citation type="journal article" date="2021" name="Sci. Rep.">
        <title>The distribution of antibiotic resistance genes in chicken gut microbiota commensals.</title>
        <authorList>
            <person name="Juricova H."/>
            <person name="Matiasovicova J."/>
            <person name="Kubasova T."/>
            <person name="Cejkova D."/>
            <person name="Rychlik I."/>
        </authorList>
    </citation>
    <scope>NUCLEOTIDE SEQUENCE [LARGE SCALE GENOMIC DNA]</scope>
    <source>
        <strain evidence="3 4">An431b</strain>
    </source>
</reference>
<gene>
    <name evidence="3" type="ORF">H9X83_11900</name>
</gene>
<dbReference type="InterPro" id="IPR025962">
    <property type="entry name" value="SdpI/YhfL"/>
</dbReference>
<feature type="transmembrane region" description="Helical" evidence="1">
    <location>
        <begin position="161"/>
        <end position="181"/>
    </location>
</feature>
<organism evidence="3 4">
    <name type="scientific">Anaerotignum lactatifermentans</name>
    <dbReference type="NCBI Taxonomy" id="160404"/>
    <lineage>
        <taxon>Bacteria</taxon>
        <taxon>Bacillati</taxon>
        <taxon>Bacillota</taxon>
        <taxon>Clostridia</taxon>
        <taxon>Lachnospirales</taxon>
        <taxon>Anaerotignaceae</taxon>
        <taxon>Anaerotignum</taxon>
    </lineage>
</organism>
<feature type="transmembrane region" description="Helical" evidence="1">
    <location>
        <begin position="115"/>
        <end position="132"/>
    </location>
</feature>
<feature type="transmembrane region" description="Helical" evidence="1">
    <location>
        <begin position="187"/>
        <end position="208"/>
    </location>
</feature>
<dbReference type="Pfam" id="PF07853">
    <property type="entry name" value="DUF1648"/>
    <property type="match status" value="1"/>
</dbReference>
<keyword evidence="1" id="KW-0812">Transmembrane</keyword>
<evidence type="ECO:0000313" key="3">
    <source>
        <dbReference type="EMBL" id="MBM6878844.1"/>
    </source>
</evidence>
<evidence type="ECO:0000259" key="2">
    <source>
        <dbReference type="Pfam" id="PF07853"/>
    </source>
</evidence>
<dbReference type="InterPro" id="IPR012867">
    <property type="entry name" value="DUF1648"/>
</dbReference>
<keyword evidence="1" id="KW-0472">Membrane</keyword>
<dbReference type="RefSeq" id="WP_205134476.1">
    <property type="nucleotide sequence ID" value="NZ_JACSNT010000021.1"/>
</dbReference>
<name>A0ABS2GBI9_9FIRM</name>
<accession>A0ABS2GBI9</accession>
<evidence type="ECO:0000256" key="1">
    <source>
        <dbReference type="SAM" id="Phobius"/>
    </source>
</evidence>
<comment type="caution">
    <text evidence="3">The sequence shown here is derived from an EMBL/GenBank/DDBJ whole genome shotgun (WGS) entry which is preliminary data.</text>
</comment>
<protein>
    <submittedName>
        <fullName evidence="3">SdpI family protein</fullName>
    </submittedName>
</protein>
<feature type="domain" description="DUF1648" evidence="2">
    <location>
        <begin position="11"/>
        <end position="49"/>
    </location>
</feature>
<dbReference type="PIRSF" id="PIRSF038959">
    <property type="entry name" value="SdpI"/>
    <property type="match status" value="1"/>
</dbReference>